<proteinExistence type="predicted"/>
<dbReference type="AlphaFoldDB" id="A0A0S4QFT6"/>
<gene>
    <name evidence="1" type="ORF">Ga0074812_102146</name>
</gene>
<protein>
    <submittedName>
        <fullName evidence="1">Uncharacterized protein</fullName>
    </submittedName>
</protein>
<reference evidence="2" key="1">
    <citation type="submission" date="2015-11" db="EMBL/GenBank/DDBJ databases">
        <authorList>
            <person name="Varghese N."/>
        </authorList>
    </citation>
    <scope>NUCLEOTIDE SEQUENCE [LARGE SCALE GENOMIC DNA]</scope>
    <source>
        <strain evidence="2">DSM 45899</strain>
    </source>
</reference>
<dbReference type="RefSeq" id="WP_165615452.1">
    <property type="nucleotide sequence ID" value="NZ_FAOZ01000002.1"/>
</dbReference>
<organism evidence="1 2">
    <name type="scientific">Parafrankia irregularis</name>
    <dbReference type="NCBI Taxonomy" id="795642"/>
    <lineage>
        <taxon>Bacteria</taxon>
        <taxon>Bacillati</taxon>
        <taxon>Actinomycetota</taxon>
        <taxon>Actinomycetes</taxon>
        <taxon>Frankiales</taxon>
        <taxon>Frankiaceae</taxon>
        <taxon>Parafrankia</taxon>
    </lineage>
</organism>
<dbReference type="Proteomes" id="UP000198802">
    <property type="component" value="Unassembled WGS sequence"/>
</dbReference>
<name>A0A0S4QFT6_9ACTN</name>
<sequence>MQRLLGSYDDGVWVAGIYAEIEGCLPSRPWRHGELSRVLGALTRLSADLTPASVAPAPWLRRALVGGGRWHRAPGPWRALPR</sequence>
<evidence type="ECO:0000313" key="2">
    <source>
        <dbReference type="Proteomes" id="UP000198802"/>
    </source>
</evidence>
<evidence type="ECO:0000313" key="1">
    <source>
        <dbReference type="EMBL" id="CUU54142.1"/>
    </source>
</evidence>
<keyword evidence="2" id="KW-1185">Reference proteome</keyword>
<accession>A0A0S4QFT6</accession>
<dbReference type="EMBL" id="FAOZ01000002">
    <property type="protein sequence ID" value="CUU54142.1"/>
    <property type="molecule type" value="Genomic_DNA"/>
</dbReference>